<feature type="domain" description="Zn(2)-C6 fungal-type" evidence="3">
    <location>
        <begin position="63"/>
        <end position="94"/>
    </location>
</feature>
<reference evidence="4 5" key="1">
    <citation type="submission" date="2023-01" db="EMBL/GenBank/DDBJ databases">
        <title>Analysis of 21 Apiospora genomes using comparative genomics revels a genus with tremendous synthesis potential of carbohydrate active enzymes and secondary metabolites.</title>
        <authorList>
            <person name="Sorensen T."/>
        </authorList>
    </citation>
    <scope>NUCLEOTIDE SEQUENCE [LARGE SCALE GENOMIC DNA]</scope>
    <source>
        <strain evidence="4 5">CBS 83171</strain>
    </source>
</reference>
<dbReference type="InterPro" id="IPR001138">
    <property type="entry name" value="Zn2Cys6_DnaBD"/>
</dbReference>
<name>A0ABR1UMP6_9PEZI</name>
<evidence type="ECO:0000313" key="4">
    <source>
        <dbReference type="EMBL" id="KAK8060208.1"/>
    </source>
</evidence>
<dbReference type="EMBL" id="JAQQWM010000006">
    <property type="protein sequence ID" value="KAK8060208.1"/>
    <property type="molecule type" value="Genomic_DNA"/>
</dbReference>
<dbReference type="Proteomes" id="UP001446871">
    <property type="component" value="Unassembled WGS sequence"/>
</dbReference>
<protein>
    <recommendedName>
        <fullName evidence="3">Zn(2)-C6 fungal-type domain-containing protein</fullName>
    </recommendedName>
</protein>
<dbReference type="PROSITE" id="PS00463">
    <property type="entry name" value="ZN2_CY6_FUNGAL_1"/>
    <property type="match status" value="1"/>
</dbReference>
<keyword evidence="1" id="KW-0539">Nucleus</keyword>
<dbReference type="InterPro" id="IPR036864">
    <property type="entry name" value="Zn2-C6_fun-type_DNA-bd_sf"/>
</dbReference>
<gene>
    <name evidence="4" type="ORF">PG996_010138</name>
</gene>
<evidence type="ECO:0000256" key="1">
    <source>
        <dbReference type="ARBA" id="ARBA00023242"/>
    </source>
</evidence>
<dbReference type="SMART" id="SM00066">
    <property type="entry name" value="GAL4"/>
    <property type="match status" value="1"/>
</dbReference>
<dbReference type="Pfam" id="PF00172">
    <property type="entry name" value="Zn_clus"/>
    <property type="match status" value="1"/>
</dbReference>
<organism evidence="4 5">
    <name type="scientific">Apiospora saccharicola</name>
    <dbReference type="NCBI Taxonomy" id="335842"/>
    <lineage>
        <taxon>Eukaryota</taxon>
        <taxon>Fungi</taxon>
        <taxon>Dikarya</taxon>
        <taxon>Ascomycota</taxon>
        <taxon>Pezizomycotina</taxon>
        <taxon>Sordariomycetes</taxon>
        <taxon>Xylariomycetidae</taxon>
        <taxon>Amphisphaeriales</taxon>
        <taxon>Apiosporaceae</taxon>
        <taxon>Apiospora</taxon>
    </lineage>
</organism>
<feature type="compositionally biased region" description="Low complexity" evidence="2">
    <location>
        <begin position="37"/>
        <end position="46"/>
    </location>
</feature>
<proteinExistence type="predicted"/>
<dbReference type="PANTHER" id="PTHR31668:SF20">
    <property type="entry name" value="ZN(II)2CYS6 TRANSCRIPTION FACTOR (EUROFUNG)"/>
    <property type="match status" value="1"/>
</dbReference>
<dbReference type="PROSITE" id="PS50048">
    <property type="entry name" value="ZN2_CY6_FUNGAL_2"/>
    <property type="match status" value="1"/>
</dbReference>
<dbReference type="CDD" id="cd12148">
    <property type="entry name" value="fungal_TF_MHR"/>
    <property type="match status" value="1"/>
</dbReference>
<evidence type="ECO:0000256" key="2">
    <source>
        <dbReference type="SAM" id="MobiDB-lite"/>
    </source>
</evidence>
<comment type="caution">
    <text evidence="4">The sequence shown here is derived from an EMBL/GenBank/DDBJ whole genome shotgun (WGS) entry which is preliminary data.</text>
</comment>
<dbReference type="PANTHER" id="PTHR31668">
    <property type="entry name" value="GLUCOSE TRANSPORT TRANSCRIPTION REGULATOR RGT1-RELATED-RELATED"/>
    <property type="match status" value="1"/>
</dbReference>
<feature type="region of interest" description="Disordered" evidence="2">
    <location>
        <begin position="1"/>
        <end position="55"/>
    </location>
</feature>
<accession>A0ABR1UMP6</accession>
<dbReference type="SUPFAM" id="SSF57701">
    <property type="entry name" value="Zn2/Cys6 DNA-binding domain"/>
    <property type="match status" value="1"/>
</dbReference>
<sequence length="557" mass="61345">MSDCTRGSGSGNGDSPPDPHSYASESSAPAVDDDDSQTPPQQQQQQMKQRVSKRAKRAQVSRACLRCRRLQKGCSESRPCQRCIKVGLGDQCVAAAGKAQSAKLHLPDPDDSSATTPPLLSPVVGLPILSTLDLPISPQAFTSFPRESFQRHRNLLPSHVVDHCVERFFARLCPTIPILSLGYVESLRRRITESSESGVEAYCVLVGMCAMVFIQVEEAGSRRFSHVVGVDTNAAYGWTLLEEALAAHRNLARRSNPTLEHVLFTFFIYACHGALLHHSQAFFFLRETTTLFLLLDLDMFQGPCRTLAGRLFWVLVVSERSHAIRYRRPITLQITSSSPPADFAILGNHDPQALAGFECLIALFRPLDTSFITTYNGENLSSPHSPGALDDIEAKVCGALSLTPFSSLQDTQIANLGVTQLWLHAILWQVRLRLGHLSEDLAGAELIPANYTYQYPLDIARDVVSSIRGLDLECLAVHGGGFTEKLFDVTSAAINVVARIPVDSDRHDAVEHIRYLRHRIHRLPGGNRIYSKLLDKHLLTALPGLDTMDIDPLSSDG</sequence>
<evidence type="ECO:0000259" key="3">
    <source>
        <dbReference type="PROSITE" id="PS50048"/>
    </source>
</evidence>
<dbReference type="CDD" id="cd00067">
    <property type="entry name" value="GAL4"/>
    <property type="match status" value="1"/>
</dbReference>
<evidence type="ECO:0000313" key="5">
    <source>
        <dbReference type="Proteomes" id="UP001446871"/>
    </source>
</evidence>
<dbReference type="InterPro" id="IPR050797">
    <property type="entry name" value="Carb_Metab_Trans_Reg"/>
</dbReference>
<keyword evidence="5" id="KW-1185">Reference proteome</keyword>